<evidence type="ECO:0000313" key="6">
    <source>
        <dbReference type="Proteomes" id="UP000219435"/>
    </source>
</evidence>
<accession>A0A285V698</accession>
<keyword evidence="6" id="KW-1185">Reference proteome</keyword>
<evidence type="ECO:0000313" key="5">
    <source>
        <dbReference type="EMBL" id="SOC49579.1"/>
    </source>
</evidence>
<dbReference type="PRINTS" id="PR00081">
    <property type="entry name" value="GDHRDH"/>
</dbReference>
<dbReference type="RefSeq" id="WP_097195135.1">
    <property type="nucleotide sequence ID" value="NZ_OBQI01000003.1"/>
</dbReference>
<dbReference type="InterPro" id="IPR057326">
    <property type="entry name" value="KR_dom"/>
</dbReference>
<dbReference type="PANTHER" id="PTHR24321:SF8">
    <property type="entry name" value="ESTRADIOL 17-BETA-DEHYDROGENASE 8-RELATED"/>
    <property type="match status" value="1"/>
</dbReference>
<dbReference type="SUPFAM" id="SSF51735">
    <property type="entry name" value="NAD(P)-binding Rossmann-fold domains"/>
    <property type="match status" value="1"/>
</dbReference>
<gene>
    <name evidence="5" type="ORF">SAMN05660748_2307</name>
</gene>
<dbReference type="EMBL" id="OBQI01000003">
    <property type="protein sequence ID" value="SOC49579.1"/>
    <property type="molecule type" value="Genomic_DNA"/>
</dbReference>
<dbReference type="AlphaFoldDB" id="A0A285V698"/>
<dbReference type="SMART" id="SM00822">
    <property type="entry name" value="PKS_KR"/>
    <property type="match status" value="1"/>
</dbReference>
<proteinExistence type="inferred from homology"/>
<evidence type="ECO:0000256" key="2">
    <source>
        <dbReference type="ARBA" id="ARBA00023002"/>
    </source>
</evidence>
<dbReference type="Proteomes" id="UP000219435">
    <property type="component" value="Unassembled WGS sequence"/>
</dbReference>
<keyword evidence="2" id="KW-0560">Oxidoreductase</keyword>
<keyword evidence="3" id="KW-0520">NAD</keyword>
<dbReference type="PANTHER" id="PTHR24321">
    <property type="entry name" value="DEHYDROGENASES, SHORT CHAIN"/>
    <property type="match status" value="1"/>
</dbReference>
<evidence type="ECO:0000256" key="1">
    <source>
        <dbReference type="ARBA" id="ARBA00006484"/>
    </source>
</evidence>
<dbReference type="GO" id="GO:0016491">
    <property type="term" value="F:oxidoreductase activity"/>
    <property type="evidence" value="ECO:0007669"/>
    <property type="project" value="UniProtKB-KW"/>
</dbReference>
<dbReference type="PRINTS" id="PR00080">
    <property type="entry name" value="SDRFAMILY"/>
</dbReference>
<dbReference type="OrthoDB" id="3542748at2"/>
<name>A0A285V698_9ACTN</name>
<dbReference type="Gene3D" id="3.40.50.720">
    <property type="entry name" value="NAD(P)-binding Rossmann-like Domain"/>
    <property type="match status" value="1"/>
</dbReference>
<sequence>MRSEGGLDGRVALVTGGARGIGAAVVAAFVADGAKVVVADVLDPEGKQLAHDLGSAASYVHLDVSDPEQWRTAMDEAERTFGPVTVLVNNAGIVEFASIEASTDDSFRRVLDIDLVGAFYGMRAVLPAMRGAGGGVVVNVSSTAGLTGYAGIAGYVAAKWGLRGLTKAAALEFAVDGIRVCSVHPGPIRTPMTEGMGEESVAGQPIERFGEPEEVASMVLFIAADATFSTGTEFVVDGGATAGVATVLPASGRGPDRGR</sequence>
<feature type="domain" description="Ketoreductase" evidence="4">
    <location>
        <begin position="10"/>
        <end position="181"/>
    </location>
</feature>
<evidence type="ECO:0000256" key="3">
    <source>
        <dbReference type="ARBA" id="ARBA00023027"/>
    </source>
</evidence>
<dbReference type="InterPro" id="IPR020904">
    <property type="entry name" value="Sc_DH/Rdtase_CS"/>
</dbReference>
<evidence type="ECO:0000259" key="4">
    <source>
        <dbReference type="SMART" id="SM00822"/>
    </source>
</evidence>
<dbReference type="PROSITE" id="PS00061">
    <property type="entry name" value="ADH_SHORT"/>
    <property type="match status" value="1"/>
</dbReference>
<reference evidence="6" key="1">
    <citation type="submission" date="2017-08" db="EMBL/GenBank/DDBJ databases">
        <authorList>
            <person name="Varghese N."/>
            <person name="Submissions S."/>
        </authorList>
    </citation>
    <scope>NUCLEOTIDE SEQUENCE [LARGE SCALE GENOMIC DNA]</scope>
    <source>
        <strain evidence="6">DSM 4725</strain>
    </source>
</reference>
<organism evidence="5 6">
    <name type="scientific">Blastococcus aggregatus</name>
    <dbReference type="NCBI Taxonomy" id="38502"/>
    <lineage>
        <taxon>Bacteria</taxon>
        <taxon>Bacillati</taxon>
        <taxon>Actinomycetota</taxon>
        <taxon>Actinomycetes</taxon>
        <taxon>Geodermatophilales</taxon>
        <taxon>Geodermatophilaceae</taxon>
        <taxon>Blastococcus</taxon>
    </lineage>
</organism>
<dbReference type="FunFam" id="3.40.50.720:FF:000084">
    <property type="entry name" value="Short-chain dehydrogenase reductase"/>
    <property type="match status" value="1"/>
</dbReference>
<dbReference type="InterPro" id="IPR036291">
    <property type="entry name" value="NAD(P)-bd_dom_sf"/>
</dbReference>
<dbReference type="Pfam" id="PF13561">
    <property type="entry name" value="adh_short_C2"/>
    <property type="match status" value="1"/>
</dbReference>
<dbReference type="InterPro" id="IPR002347">
    <property type="entry name" value="SDR_fam"/>
</dbReference>
<protein>
    <submittedName>
        <fullName evidence="5">3alpha(Or 20beta)-hydroxysteroid dehydrogenase</fullName>
    </submittedName>
</protein>
<comment type="similarity">
    <text evidence="1">Belongs to the short-chain dehydrogenases/reductases (SDR) family.</text>
</comment>